<accession>A0ABY7HG08</accession>
<gene>
    <name evidence="1" type="ORF">O0S08_18025</name>
</gene>
<evidence type="ECO:0000313" key="1">
    <source>
        <dbReference type="EMBL" id="WAS98043.1"/>
    </source>
</evidence>
<sequence length="285" mass="30784">MASARIGLWLWLLVGAAGCVAPLRAIEVEGEPRAILPGPDAPDSAQLVVGRVGGTGGLLRHGQTQHFVVTDPAGHRSVFVGMGDVADVTFRVPAGQKLRVSYFSSGCGYGLCEPTAASPRFWAVRRCHTEIEARAGEQVHLVADIHWNRRRCRFQAIAPAERVRGLGERAELEVVLGPGRPASDFPLRMIPRHRGGLGIRSGPPELLSAEVLAFRIVVAIHGPAVEVLEHVRAGGGEEELHPARLLRGETTRLVIPARDASTPPRRVTYEALRRYEASVTTGRGR</sequence>
<protein>
    <submittedName>
        <fullName evidence="1">Uncharacterized protein</fullName>
    </submittedName>
</protein>
<dbReference type="EMBL" id="CP114040">
    <property type="protein sequence ID" value="WAS98043.1"/>
    <property type="molecule type" value="Genomic_DNA"/>
</dbReference>
<dbReference type="Proteomes" id="UP001164459">
    <property type="component" value="Chromosome"/>
</dbReference>
<dbReference type="RefSeq" id="WP_269040409.1">
    <property type="nucleotide sequence ID" value="NZ_CP114040.1"/>
</dbReference>
<name>A0ABY7HG08_9BACT</name>
<organism evidence="1 2">
    <name type="scientific">Nannocystis punicea</name>
    <dbReference type="NCBI Taxonomy" id="2995304"/>
    <lineage>
        <taxon>Bacteria</taxon>
        <taxon>Pseudomonadati</taxon>
        <taxon>Myxococcota</taxon>
        <taxon>Polyangia</taxon>
        <taxon>Nannocystales</taxon>
        <taxon>Nannocystaceae</taxon>
        <taxon>Nannocystis</taxon>
    </lineage>
</organism>
<dbReference type="PROSITE" id="PS51257">
    <property type="entry name" value="PROKAR_LIPOPROTEIN"/>
    <property type="match status" value="1"/>
</dbReference>
<evidence type="ECO:0000313" key="2">
    <source>
        <dbReference type="Proteomes" id="UP001164459"/>
    </source>
</evidence>
<reference evidence="1" key="1">
    <citation type="submission" date="2022-11" db="EMBL/GenBank/DDBJ databases">
        <title>Minimal conservation of predation-associated metabolite biosynthetic gene clusters underscores biosynthetic potential of Myxococcota including descriptions for ten novel species: Archangium lansinium sp. nov., Myxococcus landrumus sp. nov., Nannocystis bai.</title>
        <authorList>
            <person name="Ahearne A."/>
            <person name="Stevens C."/>
            <person name="Dowd S."/>
        </authorList>
    </citation>
    <scope>NUCLEOTIDE SEQUENCE</scope>
    <source>
        <strain evidence="1">Fl3</strain>
    </source>
</reference>
<keyword evidence="2" id="KW-1185">Reference proteome</keyword>
<proteinExistence type="predicted"/>